<comment type="caution">
    <text evidence="3">The sequence shown here is derived from an EMBL/GenBank/DDBJ whole genome shotgun (WGS) entry which is preliminary data.</text>
</comment>
<keyword evidence="4" id="KW-1185">Reference proteome</keyword>
<evidence type="ECO:0000313" key="3">
    <source>
        <dbReference type="EMBL" id="KAF6207090.1"/>
    </source>
</evidence>
<dbReference type="InterPro" id="IPR055469">
    <property type="entry name" value="DUF7041"/>
</dbReference>
<dbReference type="Proteomes" id="UP000466442">
    <property type="component" value="Unassembled WGS sequence"/>
</dbReference>
<sequence length="292" mass="33076">MATARQREILKIKATKKRSSQPPVQVQSSMSQNSPLRINSSPLAAAGTSGDSYVTPNRNIERPRPPELPQFAKKNVKLWFAQCEVMFRSARMIDDEDKYSCVIGMLEMDVTEQVHFLVMNPPEYGKYEALKKELILKFSDSLCERQDKLANMELGLNKPSYLLTQMQAIGHDLVSESYLRNLWLRRLPDPLRTVLAATNEPLAVLASTADELASLREDNGRLASLHEGKKSEVFELEKQIAMLTTQVAALKSQLAPQRPGKENTEANWCRFHRQFGHRAYRCVAPCAFPKND</sequence>
<reference evidence="3" key="1">
    <citation type="journal article" date="2021" name="Mol. Ecol. Resour.">
        <title>Apolygus lucorum genome provides insights into omnivorousness and mesophyll feeding.</title>
        <authorList>
            <person name="Liu Y."/>
            <person name="Liu H."/>
            <person name="Wang H."/>
            <person name="Huang T."/>
            <person name="Liu B."/>
            <person name="Yang B."/>
            <person name="Yin L."/>
            <person name="Li B."/>
            <person name="Zhang Y."/>
            <person name="Zhang S."/>
            <person name="Jiang F."/>
            <person name="Zhang X."/>
            <person name="Ren Y."/>
            <person name="Wang B."/>
            <person name="Wang S."/>
            <person name="Lu Y."/>
            <person name="Wu K."/>
            <person name="Fan W."/>
            <person name="Wang G."/>
        </authorList>
    </citation>
    <scope>NUCLEOTIDE SEQUENCE</scope>
    <source>
        <strain evidence="3">12Hb</strain>
    </source>
</reference>
<dbReference type="PANTHER" id="PTHR33327">
    <property type="entry name" value="ENDONUCLEASE"/>
    <property type="match status" value="1"/>
</dbReference>
<dbReference type="Pfam" id="PF23055">
    <property type="entry name" value="DUF7041"/>
    <property type="match status" value="1"/>
</dbReference>
<feature type="region of interest" description="Disordered" evidence="1">
    <location>
        <begin position="1"/>
        <end position="67"/>
    </location>
</feature>
<gene>
    <name evidence="3" type="ORF">GE061_018329</name>
</gene>
<organism evidence="3 4">
    <name type="scientific">Apolygus lucorum</name>
    <name type="common">Small green plant bug</name>
    <name type="synonym">Lygocoris lucorum</name>
    <dbReference type="NCBI Taxonomy" id="248454"/>
    <lineage>
        <taxon>Eukaryota</taxon>
        <taxon>Metazoa</taxon>
        <taxon>Ecdysozoa</taxon>
        <taxon>Arthropoda</taxon>
        <taxon>Hexapoda</taxon>
        <taxon>Insecta</taxon>
        <taxon>Pterygota</taxon>
        <taxon>Neoptera</taxon>
        <taxon>Paraneoptera</taxon>
        <taxon>Hemiptera</taxon>
        <taxon>Heteroptera</taxon>
        <taxon>Panheteroptera</taxon>
        <taxon>Cimicomorpha</taxon>
        <taxon>Miridae</taxon>
        <taxon>Mirini</taxon>
        <taxon>Apolygus</taxon>
    </lineage>
</organism>
<dbReference type="OrthoDB" id="6260718at2759"/>
<feature type="compositionally biased region" description="Basic and acidic residues" evidence="1">
    <location>
        <begin position="1"/>
        <end position="11"/>
    </location>
</feature>
<proteinExistence type="predicted"/>
<feature type="compositionally biased region" description="Low complexity" evidence="1">
    <location>
        <begin position="20"/>
        <end position="35"/>
    </location>
</feature>
<evidence type="ECO:0000313" key="4">
    <source>
        <dbReference type="Proteomes" id="UP000466442"/>
    </source>
</evidence>
<dbReference type="AlphaFoldDB" id="A0A8S9XDH0"/>
<name>A0A8S9XDH0_APOLU</name>
<dbReference type="EMBL" id="WIXP02000008">
    <property type="protein sequence ID" value="KAF6207090.1"/>
    <property type="molecule type" value="Genomic_DNA"/>
</dbReference>
<evidence type="ECO:0000259" key="2">
    <source>
        <dbReference type="Pfam" id="PF23055"/>
    </source>
</evidence>
<accession>A0A8S9XDH0</accession>
<protein>
    <recommendedName>
        <fullName evidence="2">DUF7041 domain-containing protein</fullName>
    </recommendedName>
</protein>
<dbReference type="PANTHER" id="PTHR33327:SF3">
    <property type="entry name" value="RNA-DIRECTED DNA POLYMERASE"/>
    <property type="match status" value="1"/>
</dbReference>
<feature type="domain" description="DUF7041" evidence="2">
    <location>
        <begin position="68"/>
        <end position="143"/>
    </location>
</feature>
<evidence type="ECO:0000256" key="1">
    <source>
        <dbReference type="SAM" id="MobiDB-lite"/>
    </source>
</evidence>